<keyword evidence="4" id="KW-1185">Reference proteome</keyword>
<accession>A0A7D9HXK5</accession>
<evidence type="ECO:0000256" key="1">
    <source>
        <dbReference type="SAM" id="Coils"/>
    </source>
</evidence>
<feature type="coiled-coil region" evidence="1">
    <location>
        <begin position="56"/>
        <end position="83"/>
    </location>
</feature>
<reference evidence="3" key="1">
    <citation type="submission" date="2020-04" db="EMBL/GenBank/DDBJ databases">
        <authorList>
            <person name="Alioto T."/>
            <person name="Alioto T."/>
            <person name="Gomez Garrido J."/>
        </authorList>
    </citation>
    <scope>NUCLEOTIDE SEQUENCE</scope>
    <source>
        <strain evidence="3">A484AB</strain>
    </source>
</reference>
<feature type="compositionally biased region" description="Polar residues" evidence="2">
    <location>
        <begin position="219"/>
        <end position="228"/>
    </location>
</feature>
<protein>
    <submittedName>
        <fullName evidence="3">Uncharacterized protein</fullName>
    </submittedName>
</protein>
<evidence type="ECO:0000256" key="2">
    <source>
        <dbReference type="SAM" id="MobiDB-lite"/>
    </source>
</evidence>
<dbReference type="AlphaFoldDB" id="A0A7D9HXK5"/>
<keyword evidence="1" id="KW-0175">Coiled coil</keyword>
<name>A0A7D9HXK5_PARCT</name>
<gene>
    <name evidence="3" type="ORF">PACLA_8A008162</name>
</gene>
<dbReference type="Proteomes" id="UP001152795">
    <property type="component" value="Unassembled WGS sequence"/>
</dbReference>
<evidence type="ECO:0000313" key="4">
    <source>
        <dbReference type="Proteomes" id="UP001152795"/>
    </source>
</evidence>
<feature type="coiled-coil region" evidence="1">
    <location>
        <begin position="159"/>
        <end position="186"/>
    </location>
</feature>
<dbReference type="EMBL" id="CACRXK020002627">
    <property type="protein sequence ID" value="CAB3995244.1"/>
    <property type="molecule type" value="Genomic_DNA"/>
</dbReference>
<evidence type="ECO:0000313" key="3">
    <source>
        <dbReference type="EMBL" id="CAB3995244.1"/>
    </source>
</evidence>
<proteinExistence type="predicted"/>
<organism evidence="3 4">
    <name type="scientific">Paramuricea clavata</name>
    <name type="common">Red gorgonian</name>
    <name type="synonym">Violescent sea-whip</name>
    <dbReference type="NCBI Taxonomy" id="317549"/>
    <lineage>
        <taxon>Eukaryota</taxon>
        <taxon>Metazoa</taxon>
        <taxon>Cnidaria</taxon>
        <taxon>Anthozoa</taxon>
        <taxon>Octocorallia</taxon>
        <taxon>Malacalcyonacea</taxon>
        <taxon>Plexauridae</taxon>
        <taxon>Paramuricea</taxon>
    </lineage>
</organism>
<sequence length="240" mass="27054">MGKANNEISQLLKKRVMRNCHKKRRRQERAVAKRLAAEEAVTQRISDGVKKQKALAEKYYSKLKNISKEAKDLRCKIQVQQHTTKVLLDTAVIYIVVHIAGRTMGKANNEISQLLKKRVMRNCHKKRRRQERAVAKRLAAEEAVTQRISDGVKKQKALAEKYYSKLKNISKEAKDLRCKIQVQQHTTKVLLDTAAIGNGSLISKTITASVKQISPSELSPVEKNNTGTIPVGSGTYGRKL</sequence>
<comment type="caution">
    <text evidence="3">The sequence shown here is derived from an EMBL/GenBank/DDBJ whole genome shotgun (WGS) entry which is preliminary data.</text>
</comment>
<feature type="region of interest" description="Disordered" evidence="2">
    <location>
        <begin position="219"/>
        <end position="240"/>
    </location>
</feature>